<protein>
    <submittedName>
        <fullName evidence="1">Uncharacterized protein</fullName>
    </submittedName>
</protein>
<proteinExistence type="predicted"/>
<organism evidence="1 2">
    <name type="scientific">Candidatus Adlerbacteria bacterium GW2011_GWC1_50_9</name>
    <dbReference type="NCBI Taxonomy" id="1618608"/>
    <lineage>
        <taxon>Bacteria</taxon>
        <taxon>Candidatus Adleribacteriota</taxon>
    </lineage>
</organism>
<evidence type="ECO:0000313" key="2">
    <source>
        <dbReference type="Proteomes" id="UP000034201"/>
    </source>
</evidence>
<dbReference type="AlphaFoldDB" id="A0A0G1WQ36"/>
<evidence type="ECO:0000313" key="1">
    <source>
        <dbReference type="EMBL" id="KKW20973.1"/>
    </source>
</evidence>
<comment type="caution">
    <text evidence="1">The sequence shown here is derived from an EMBL/GenBank/DDBJ whole genome shotgun (WGS) entry which is preliminary data.</text>
</comment>
<dbReference type="EMBL" id="LCQQ01000018">
    <property type="protein sequence ID" value="KKW20973.1"/>
    <property type="molecule type" value="Genomic_DNA"/>
</dbReference>
<accession>A0A0G1WQ36</accession>
<reference evidence="1 2" key="1">
    <citation type="journal article" date="2015" name="Nature">
        <title>rRNA introns, odd ribosomes, and small enigmatic genomes across a large radiation of phyla.</title>
        <authorList>
            <person name="Brown C.T."/>
            <person name="Hug L.A."/>
            <person name="Thomas B.C."/>
            <person name="Sharon I."/>
            <person name="Castelle C.J."/>
            <person name="Singh A."/>
            <person name="Wilkins M.J."/>
            <person name="Williams K.H."/>
            <person name="Banfield J.F."/>
        </authorList>
    </citation>
    <scope>NUCLEOTIDE SEQUENCE [LARGE SCALE GENOMIC DNA]</scope>
</reference>
<sequence length="114" mass="13027">MTKSLPSRPISLTQAVELLADNNTLNRILREGNYRAVGNRIATFIAEMQNFRKVDLLDGDDMHEVKQGIQRVVNMPACRGTEKPHLLETIEECLRKRQLSLEYVEGIALPEHKE</sequence>
<name>A0A0G1WQ36_9BACT</name>
<dbReference type="Proteomes" id="UP000034201">
    <property type="component" value="Unassembled WGS sequence"/>
</dbReference>
<gene>
    <name evidence="1" type="ORF">UY61_C0018G0009</name>
</gene>